<protein>
    <recommendedName>
        <fullName evidence="4">cAMP factor</fullName>
    </recommendedName>
</protein>
<accession>A0A2I1MBT0</accession>
<reference evidence="2 3" key="1">
    <citation type="submission" date="2017-12" db="EMBL/GenBank/DDBJ databases">
        <title>Phylogenetic diversity of female urinary microbiome.</title>
        <authorList>
            <person name="Thomas-White K."/>
            <person name="Wolfe A.J."/>
        </authorList>
    </citation>
    <scope>NUCLEOTIDE SEQUENCE [LARGE SCALE GENOMIC DNA]</scope>
    <source>
        <strain evidence="2 3">UMB0119</strain>
    </source>
</reference>
<dbReference type="InterPro" id="IPR010860">
    <property type="entry name" value="CAMP_factor"/>
</dbReference>
<feature type="chain" id="PRO_5014172468" description="cAMP factor" evidence="1">
    <location>
        <begin position="26"/>
        <end position="321"/>
    </location>
</feature>
<evidence type="ECO:0000256" key="1">
    <source>
        <dbReference type="SAM" id="SignalP"/>
    </source>
</evidence>
<organism evidence="2 3">
    <name type="scientific">Anaerococcus octavius</name>
    <dbReference type="NCBI Taxonomy" id="54007"/>
    <lineage>
        <taxon>Bacteria</taxon>
        <taxon>Bacillati</taxon>
        <taxon>Bacillota</taxon>
        <taxon>Tissierellia</taxon>
        <taxon>Tissierellales</taxon>
        <taxon>Peptoniphilaceae</taxon>
        <taxon>Anaerococcus</taxon>
    </lineage>
</organism>
<comment type="caution">
    <text evidence="2">The sequence shown here is derived from an EMBL/GenBank/DDBJ whole genome shotgun (WGS) entry which is preliminary data.</text>
</comment>
<dbReference type="Pfam" id="PF07373">
    <property type="entry name" value="CAMP_factor"/>
    <property type="match status" value="1"/>
</dbReference>
<sequence>MKLNKIFASALAVTLTFGHVAPTFATSIEIDTPEETTSLSMDEAEVYKQQIRSMRDDVNSLNITDDQDQEMVDEFNKSSLEIEENIDKSSQGFGVADVYDLSSIPQRLLVLGRVGRTIRFATTQLRYKVDDAHAEIAEYVFEGLVIAASPFHTVDDMKAYMAKFEVLKAKLLSYPEMGLNDTANMYVRADLDVKLHKARFMKYNELKNKPTYVIKALDKEVAEITNGRLRPQATVLEIYQLSDRLDQAVAIALSNEDEKAMPYEIDQLKALLADLKKAKRRGDSRREVAEAIDRAKEELGYIRPSKMNVNGLIQTMEALKY</sequence>
<dbReference type="EMBL" id="PKGS01000001">
    <property type="protein sequence ID" value="PKZ17593.1"/>
    <property type="molecule type" value="Genomic_DNA"/>
</dbReference>
<proteinExistence type="predicted"/>
<evidence type="ECO:0008006" key="4">
    <source>
        <dbReference type="Google" id="ProtNLM"/>
    </source>
</evidence>
<gene>
    <name evidence="2" type="ORF">CYJ34_02460</name>
</gene>
<dbReference type="AlphaFoldDB" id="A0A2I1MBT0"/>
<evidence type="ECO:0000313" key="2">
    <source>
        <dbReference type="EMBL" id="PKZ17593.1"/>
    </source>
</evidence>
<dbReference type="RefSeq" id="WP_101539752.1">
    <property type="nucleotide sequence ID" value="NZ_CALTZC010000028.1"/>
</dbReference>
<name>A0A2I1MBT0_9FIRM</name>
<dbReference type="Proteomes" id="UP000234335">
    <property type="component" value="Unassembled WGS sequence"/>
</dbReference>
<keyword evidence="3" id="KW-1185">Reference proteome</keyword>
<keyword evidence="1" id="KW-0732">Signal</keyword>
<feature type="signal peptide" evidence="1">
    <location>
        <begin position="1"/>
        <end position="25"/>
    </location>
</feature>
<evidence type="ECO:0000313" key="3">
    <source>
        <dbReference type="Proteomes" id="UP000234335"/>
    </source>
</evidence>